<reference evidence="5 6" key="1">
    <citation type="submission" date="2023-07" db="EMBL/GenBank/DDBJ databases">
        <title>Comparative genomics of wheat-associated soil bacteria to identify genetic determinants of phenazine resistance.</title>
        <authorList>
            <person name="Mouncey N."/>
        </authorList>
    </citation>
    <scope>NUCLEOTIDE SEQUENCE [LARGE SCALE GENOMIC DNA]</scope>
    <source>
        <strain evidence="5 6">W1I3</strain>
    </source>
</reference>
<name>A0ABU0PTI6_9MICC</name>
<comment type="similarity">
    <text evidence="1">Belongs to the ATP-dependent DNA ligase family.</text>
</comment>
<dbReference type="Proteomes" id="UP001236806">
    <property type="component" value="Unassembled WGS sequence"/>
</dbReference>
<comment type="caution">
    <text evidence="5">The sequence shown here is derived from an EMBL/GenBank/DDBJ whole genome shotgun (WGS) entry which is preliminary data.</text>
</comment>
<evidence type="ECO:0000259" key="4">
    <source>
        <dbReference type="PROSITE" id="PS50160"/>
    </source>
</evidence>
<dbReference type="InterPro" id="IPR044119">
    <property type="entry name" value="Adenylation_LigC-like"/>
</dbReference>
<evidence type="ECO:0000313" key="5">
    <source>
        <dbReference type="EMBL" id="MDQ0676564.1"/>
    </source>
</evidence>
<dbReference type="InterPro" id="IPR012310">
    <property type="entry name" value="DNA_ligase_ATP-dep_cent"/>
</dbReference>
<dbReference type="PROSITE" id="PS50160">
    <property type="entry name" value="DNA_LIGASE_A3"/>
    <property type="match status" value="1"/>
</dbReference>
<dbReference type="InterPro" id="IPR016059">
    <property type="entry name" value="DNA_ligase_ATP-dep_CS"/>
</dbReference>
<keyword evidence="6" id="KW-1185">Reference proteome</keyword>
<organism evidence="5 6">
    <name type="scientific">Pseudarthrobacter siccitolerans</name>
    <dbReference type="NCBI Taxonomy" id="861266"/>
    <lineage>
        <taxon>Bacteria</taxon>
        <taxon>Bacillati</taxon>
        <taxon>Actinomycetota</taxon>
        <taxon>Actinomycetes</taxon>
        <taxon>Micrococcales</taxon>
        <taxon>Micrococcaceae</taxon>
        <taxon>Pseudarthrobacter</taxon>
    </lineage>
</organism>
<dbReference type="Gene3D" id="3.30.470.30">
    <property type="entry name" value="DNA ligase/mRNA capping enzyme"/>
    <property type="match status" value="1"/>
</dbReference>
<accession>A0ABU0PTI6</accession>
<dbReference type="InterPro" id="IPR044117">
    <property type="entry name" value="OBF_LigC-like"/>
</dbReference>
<evidence type="ECO:0000256" key="2">
    <source>
        <dbReference type="ARBA" id="ARBA00022598"/>
    </source>
</evidence>
<dbReference type="CDD" id="cd07970">
    <property type="entry name" value="OBF_DNA_ligase_LigC"/>
    <property type="match status" value="1"/>
</dbReference>
<dbReference type="PROSITE" id="PS00333">
    <property type="entry name" value="DNA_LIGASE_A2"/>
    <property type="match status" value="1"/>
</dbReference>
<evidence type="ECO:0000313" key="6">
    <source>
        <dbReference type="Proteomes" id="UP001236806"/>
    </source>
</evidence>
<evidence type="ECO:0000256" key="1">
    <source>
        <dbReference type="ARBA" id="ARBA00007572"/>
    </source>
</evidence>
<gene>
    <name evidence="5" type="ORF">QFZ36_004190</name>
</gene>
<dbReference type="RefSeq" id="WP_306639318.1">
    <property type="nucleotide sequence ID" value="NZ_JAUSXB010000002.1"/>
</dbReference>
<dbReference type="InterPro" id="IPR050191">
    <property type="entry name" value="ATP-dep_DNA_ligase"/>
</dbReference>
<protein>
    <submittedName>
        <fullName evidence="5">ATP-dependent DNA ligase</fullName>
    </submittedName>
</protein>
<comment type="catalytic activity">
    <reaction evidence="3">
        <text>ATP + (deoxyribonucleotide)n-3'-hydroxyl + 5'-phospho-(deoxyribonucleotide)m = (deoxyribonucleotide)n+m + AMP + diphosphate.</text>
        <dbReference type="EC" id="6.5.1.1"/>
    </reaction>
</comment>
<dbReference type="Pfam" id="PF01068">
    <property type="entry name" value="DNA_ligase_A_M"/>
    <property type="match status" value="1"/>
</dbReference>
<proteinExistence type="inferred from homology"/>
<keyword evidence="2 5" id="KW-0436">Ligase</keyword>
<dbReference type="PANTHER" id="PTHR45674">
    <property type="entry name" value="DNA LIGASE 1/3 FAMILY MEMBER"/>
    <property type="match status" value="1"/>
</dbReference>
<sequence length="345" mass="37441">MGRVREEGTGPGLPAGLVPPITVALARAVTKMPPVGAIAGTLLYEPKWDGYRAVCVRDDIGATLWSRQQKELTGYFPELVAAIAATVPPGCVIDGEAVIWSQGRLNFTALQQRLSAGPKTLSGLVAATPASYAAFDVLSVAGHDARNLPLSDRRALLEELARSWEPPLSLSPATTDRVVAEQWLENLPPTGIEGLVIKDLNQPYTPGARSWLKLKHRETVEIICGAVIGPITQPSQVVAGLILDGELRIVGRSTPLKARDSRELARWLHPPGGEHPWPTTVKGTTLDRFNRDKEPVALTLVDPVVVEVSADTAWSGRSFRHPLRVLRARPELSPHDVVLGERWRT</sequence>
<dbReference type="Gene3D" id="2.40.50.140">
    <property type="entry name" value="Nucleic acid-binding proteins"/>
    <property type="match status" value="1"/>
</dbReference>
<dbReference type="CDD" id="cd07905">
    <property type="entry name" value="Adenylation_DNA_ligase_LigC"/>
    <property type="match status" value="1"/>
</dbReference>
<evidence type="ECO:0000256" key="3">
    <source>
        <dbReference type="ARBA" id="ARBA00034003"/>
    </source>
</evidence>
<dbReference type="SUPFAM" id="SSF56091">
    <property type="entry name" value="DNA ligase/mRNA capping enzyme, catalytic domain"/>
    <property type="match status" value="1"/>
</dbReference>
<dbReference type="PANTHER" id="PTHR45674:SF4">
    <property type="entry name" value="DNA LIGASE 1"/>
    <property type="match status" value="1"/>
</dbReference>
<dbReference type="GO" id="GO:0016874">
    <property type="term" value="F:ligase activity"/>
    <property type="evidence" value="ECO:0007669"/>
    <property type="project" value="UniProtKB-KW"/>
</dbReference>
<dbReference type="InterPro" id="IPR012340">
    <property type="entry name" value="NA-bd_OB-fold"/>
</dbReference>
<feature type="domain" description="ATP-dependent DNA ligase family profile" evidence="4">
    <location>
        <begin position="134"/>
        <end position="215"/>
    </location>
</feature>
<dbReference type="EMBL" id="JAUSXB010000002">
    <property type="protein sequence ID" value="MDQ0676564.1"/>
    <property type="molecule type" value="Genomic_DNA"/>
</dbReference>